<evidence type="ECO:0000256" key="1">
    <source>
        <dbReference type="SAM" id="MobiDB-lite"/>
    </source>
</evidence>
<feature type="compositionally biased region" description="Basic and acidic residues" evidence="1">
    <location>
        <begin position="1"/>
        <end position="14"/>
    </location>
</feature>
<proteinExistence type="predicted"/>
<name>A0A844GMK1_9FIRM</name>
<dbReference type="RefSeq" id="WP_154780253.1">
    <property type="nucleotide sequence ID" value="NZ_WMBC01000005.1"/>
</dbReference>
<gene>
    <name evidence="2" type="ORF">GKZ57_08175</name>
</gene>
<dbReference type="Proteomes" id="UP000437824">
    <property type="component" value="Unassembled WGS sequence"/>
</dbReference>
<organism evidence="2 3">
    <name type="scientific">Blautia luti DSM 14534 = JCM 17040</name>
    <dbReference type="NCBI Taxonomy" id="649762"/>
    <lineage>
        <taxon>Bacteria</taxon>
        <taxon>Bacillati</taxon>
        <taxon>Bacillota</taxon>
        <taxon>Clostridia</taxon>
        <taxon>Lachnospirales</taxon>
        <taxon>Lachnospiraceae</taxon>
        <taxon>Blautia</taxon>
    </lineage>
</organism>
<comment type="caution">
    <text evidence="2">The sequence shown here is derived from an EMBL/GenBank/DDBJ whole genome shotgun (WGS) entry which is preliminary data.</text>
</comment>
<evidence type="ECO:0000313" key="3">
    <source>
        <dbReference type="Proteomes" id="UP000437824"/>
    </source>
</evidence>
<sequence>MESTQKKELKDGEHVAFVGPSGGGETAGNLPPYDGNPDAGHGMELVE</sequence>
<reference evidence="2 3" key="1">
    <citation type="submission" date="2019-11" db="EMBL/GenBank/DDBJ databases">
        <title>Draft genome sequence of Blautia luti DSM 14534T, isolated from human stool.</title>
        <authorList>
            <person name="Ortiz R."/>
            <person name="Melis-Arcos F."/>
            <person name="Covarrubias P."/>
            <person name="Cardenas J.P."/>
            <person name="Perez-Donoso J."/>
            <person name="Almonacid D."/>
        </authorList>
    </citation>
    <scope>NUCLEOTIDE SEQUENCE [LARGE SCALE GENOMIC DNA]</scope>
    <source>
        <strain evidence="2 3">DSM 14534</strain>
    </source>
</reference>
<evidence type="ECO:0000313" key="2">
    <source>
        <dbReference type="EMBL" id="MTD61244.1"/>
    </source>
</evidence>
<feature type="region of interest" description="Disordered" evidence="1">
    <location>
        <begin position="1"/>
        <end position="47"/>
    </location>
</feature>
<accession>A0A844GMK1</accession>
<dbReference type="EMBL" id="WMBC01000005">
    <property type="protein sequence ID" value="MTD61244.1"/>
    <property type="molecule type" value="Genomic_DNA"/>
</dbReference>
<protein>
    <submittedName>
        <fullName evidence="2">Uncharacterized protein</fullName>
    </submittedName>
</protein>
<dbReference type="AlphaFoldDB" id="A0A844GMK1"/>